<feature type="region of interest" description="Disordered" evidence="1">
    <location>
        <begin position="1"/>
        <end position="28"/>
    </location>
</feature>
<name>A0A0E9SKC8_ANGAN</name>
<feature type="compositionally biased region" description="Basic and acidic residues" evidence="1">
    <location>
        <begin position="1"/>
        <end position="11"/>
    </location>
</feature>
<evidence type="ECO:0000256" key="1">
    <source>
        <dbReference type="SAM" id="MobiDB-lite"/>
    </source>
</evidence>
<sequence>MTANLEDKNEPGEDATLLTAVVQTRELA</sequence>
<accession>A0A0E9SKC8</accession>
<evidence type="ECO:0000313" key="2">
    <source>
        <dbReference type="EMBL" id="JAH41697.1"/>
    </source>
</evidence>
<reference evidence="2" key="2">
    <citation type="journal article" date="2015" name="Fish Shellfish Immunol.">
        <title>Early steps in the European eel (Anguilla anguilla)-Vibrio vulnificus interaction in the gills: Role of the RtxA13 toxin.</title>
        <authorList>
            <person name="Callol A."/>
            <person name="Pajuelo D."/>
            <person name="Ebbesson L."/>
            <person name="Teles M."/>
            <person name="MacKenzie S."/>
            <person name="Amaro C."/>
        </authorList>
    </citation>
    <scope>NUCLEOTIDE SEQUENCE</scope>
</reference>
<dbReference type="AlphaFoldDB" id="A0A0E9SKC8"/>
<protein>
    <submittedName>
        <fullName evidence="2">Uncharacterized protein</fullName>
    </submittedName>
</protein>
<reference evidence="2" key="1">
    <citation type="submission" date="2014-11" db="EMBL/GenBank/DDBJ databases">
        <authorList>
            <person name="Amaro Gonzalez C."/>
        </authorList>
    </citation>
    <scope>NUCLEOTIDE SEQUENCE</scope>
</reference>
<dbReference type="EMBL" id="GBXM01066880">
    <property type="protein sequence ID" value="JAH41697.1"/>
    <property type="molecule type" value="Transcribed_RNA"/>
</dbReference>
<organism evidence="2">
    <name type="scientific">Anguilla anguilla</name>
    <name type="common">European freshwater eel</name>
    <name type="synonym">Muraena anguilla</name>
    <dbReference type="NCBI Taxonomy" id="7936"/>
    <lineage>
        <taxon>Eukaryota</taxon>
        <taxon>Metazoa</taxon>
        <taxon>Chordata</taxon>
        <taxon>Craniata</taxon>
        <taxon>Vertebrata</taxon>
        <taxon>Euteleostomi</taxon>
        <taxon>Actinopterygii</taxon>
        <taxon>Neopterygii</taxon>
        <taxon>Teleostei</taxon>
        <taxon>Anguilliformes</taxon>
        <taxon>Anguillidae</taxon>
        <taxon>Anguilla</taxon>
    </lineage>
</organism>
<proteinExistence type="predicted"/>